<keyword evidence="2" id="KW-1185">Reference proteome</keyword>
<dbReference type="Proteomes" id="UP000561681">
    <property type="component" value="Unassembled WGS sequence"/>
</dbReference>
<organism evidence="1 2">
    <name type="scientific">Flavobacterium nitrogenifigens</name>
    <dbReference type="NCBI Taxonomy" id="1617283"/>
    <lineage>
        <taxon>Bacteria</taxon>
        <taxon>Pseudomonadati</taxon>
        <taxon>Bacteroidota</taxon>
        <taxon>Flavobacteriia</taxon>
        <taxon>Flavobacteriales</taxon>
        <taxon>Flavobacteriaceae</taxon>
        <taxon>Flavobacterium</taxon>
    </lineage>
</organism>
<dbReference type="EMBL" id="JACHLD010000008">
    <property type="protein sequence ID" value="MBB4804095.1"/>
    <property type="molecule type" value="Genomic_DNA"/>
</dbReference>
<sequence length="154" mass="17711">MANKFSYTITLNNNISENEAIDFLTASNVNFIKPDKDSRKKLLELLGVDKKYFRAFDLVLIPGHTNLEKIIEVKNIDDITLIELKTTKKKLINLPSGFFFGATESEFALATQLGNQYKFCFISLHIESSNYVLLTLEELNKIIKTKRIQYQINL</sequence>
<dbReference type="AlphaFoldDB" id="A0A7W7N8M4"/>
<evidence type="ECO:0000313" key="1">
    <source>
        <dbReference type="EMBL" id="MBB4804095.1"/>
    </source>
</evidence>
<dbReference type="RefSeq" id="WP_184166618.1">
    <property type="nucleotide sequence ID" value="NZ_JACHLD010000008.1"/>
</dbReference>
<comment type="caution">
    <text evidence="1">The sequence shown here is derived from an EMBL/GenBank/DDBJ whole genome shotgun (WGS) entry which is preliminary data.</text>
</comment>
<protein>
    <submittedName>
        <fullName evidence="1">Iron only hydrogenase large subunit-like protein</fullName>
    </submittedName>
</protein>
<proteinExistence type="predicted"/>
<accession>A0A7W7N8M4</accession>
<reference evidence="1 2" key="1">
    <citation type="submission" date="2020-08" db="EMBL/GenBank/DDBJ databases">
        <title>Functional genomics of gut bacteria from endangered species of beetles.</title>
        <authorList>
            <person name="Carlos-Shanley C."/>
        </authorList>
    </citation>
    <scope>NUCLEOTIDE SEQUENCE [LARGE SCALE GENOMIC DNA]</scope>
    <source>
        <strain evidence="1 2">S00142</strain>
    </source>
</reference>
<evidence type="ECO:0000313" key="2">
    <source>
        <dbReference type="Proteomes" id="UP000561681"/>
    </source>
</evidence>
<gene>
    <name evidence="1" type="ORF">HNP37_004181</name>
</gene>
<name>A0A7W7N8M4_9FLAO</name>